<evidence type="ECO:0000256" key="1">
    <source>
        <dbReference type="SAM" id="MobiDB-lite"/>
    </source>
</evidence>
<proteinExistence type="predicted"/>
<organism evidence="2 3">
    <name type="scientific">Paraburkholderia dinghuensis</name>
    <dbReference type="NCBI Taxonomy" id="2305225"/>
    <lineage>
        <taxon>Bacteria</taxon>
        <taxon>Pseudomonadati</taxon>
        <taxon>Pseudomonadota</taxon>
        <taxon>Betaproteobacteria</taxon>
        <taxon>Burkholderiales</taxon>
        <taxon>Burkholderiaceae</taxon>
        <taxon>Paraburkholderia</taxon>
    </lineage>
</organism>
<feature type="region of interest" description="Disordered" evidence="1">
    <location>
        <begin position="104"/>
        <end position="131"/>
    </location>
</feature>
<comment type="caution">
    <text evidence="2">The sequence shown here is derived from an EMBL/GenBank/DDBJ whole genome shotgun (WGS) entry which is preliminary data.</text>
</comment>
<accession>A0A3N6N8V8</accession>
<reference evidence="2 3" key="1">
    <citation type="submission" date="2018-11" db="EMBL/GenBank/DDBJ databases">
        <title>Paraburkholderia sp. DHOA04, isolated from soil.</title>
        <authorList>
            <person name="Gao Z.-H."/>
            <person name="Qiu L.-H."/>
            <person name="Fu J.-C."/>
        </authorList>
    </citation>
    <scope>NUCLEOTIDE SEQUENCE [LARGE SCALE GENOMIC DNA]</scope>
    <source>
        <strain evidence="2 3">DHOA04</strain>
    </source>
</reference>
<sequence>MKPIRSIASSHLVATGAWLTSTSPSVALAGDAPGAAHGHRPHGASARLSVEGVDLPLDAGDARHLLVRTGFAPTTAEVTPYVGLTRGEAVARVLASSRTEALTPLPSWTADTPASRAQRATWTPDQRRDEQRLRREHYDELRAWWLHEMLVTPSPFTERMTLFWHNHFTSGQDKVRDPQLMAAQNALLRRNALGRFGELLHAVAKDPAMLLYLDGASNRKGKPNENFAREVMELFTLGEGQYTQRDVTEAARAYTGWGVDPDTWRYVWRPGQHDDGEKTVLGHSGAFDGDEVIDILLGEPQTASFIASKLWREFVSDTPDNDELRTVAQALRASGYDIGVGIRALLLTPAFWNERNRGVMVSSPVEFIVGTVRRFDVAYGDTMPFARTAASLGEKLFDPPNVKGWPGGLMWINSSTLLARKQFVGQLFRATEPTRANRPGTMMKADAQMGAHPRAAQGSMRFDLDAWLAQFGVNADDVPGLTAQLRIQHAVLPLEPVDAIAAGSNARAYLEALLMDPVYQLK</sequence>
<keyword evidence="3" id="KW-1185">Reference proteome</keyword>
<dbReference type="EMBL" id="RQIS01000005">
    <property type="protein sequence ID" value="RQH07371.1"/>
    <property type="molecule type" value="Genomic_DNA"/>
</dbReference>
<gene>
    <name evidence="2" type="ORF">D1Y85_08245</name>
</gene>
<name>A0A3N6N8V8_9BURK</name>
<evidence type="ECO:0000313" key="2">
    <source>
        <dbReference type="EMBL" id="RQH07371.1"/>
    </source>
</evidence>
<dbReference type="OrthoDB" id="9772295at2"/>
<dbReference type="Pfam" id="PF08811">
    <property type="entry name" value="DUF1800"/>
    <property type="match status" value="1"/>
</dbReference>
<dbReference type="Proteomes" id="UP000272778">
    <property type="component" value="Unassembled WGS sequence"/>
</dbReference>
<protein>
    <submittedName>
        <fullName evidence="2">DUF1800 domain-containing protein</fullName>
    </submittedName>
</protein>
<evidence type="ECO:0000313" key="3">
    <source>
        <dbReference type="Proteomes" id="UP000272778"/>
    </source>
</evidence>
<dbReference type="InterPro" id="IPR014917">
    <property type="entry name" value="DUF1800"/>
</dbReference>
<dbReference type="RefSeq" id="WP_124150569.1">
    <property type="nucleotide sequence ID" value="NZ_RQIS01000005.1"/>
</dbReference>
<dbReference type="AlphaFoldDB" id="A0A3N6N8V8"/>